<dbReference type="eggNOG" id="COG2963">
    <property type="taxonomic scope" value="Bacteria"/>
</dbReference>
<dbReference type="InterPro" id="IPR002514">
    <property type="entry name" value="Transposase_8"/>
</dbReference>
<sequence>MKSNTADRYPSELRELAIKVFLDNRDNYDSESSAIRVIASNIGCHSNTLRAWIRQYDRDINGDANTKFTTSERLRLQELERENRNLRRSNDILRQALSCIFQEEPNKCGEK</sequence>
<dbReference type="STRING" id="701347.Entcl_0574"/>
<dbReference type="Proteomes" id="UP000006872">
    <property type="component" value="Chromosome"/>
</dbReference>
<evidence type="ECO:0000256" key="2">
    <source>
        <dbReference type="SAM" id="Coils"/>
    </source>
</evidence>
<dbReference type="Pfam" id="PF01527">
    <property type="entry name" value="HTH_Tnp_1"/>
    <property type="match status" value="1"/>
</dbReference>
<dbReference type="HOGENOM" id="CLU_027402_33_6_6"/>
<keyword evidence="2" id="KW-0175">Coiled coil</keyword>
<dbReference type="KEGG" id="esc:Entcl_0574"/>
<keyword evidence="4" id="KW-1185">Reference proteome</keyword>
<accession>E3G1P6</accession>
<feature type="coiled-coil region" evidence="2">
    <location>
        <begin position="69"/>
        <end position="96"/>
    </location>
</feature>
<reference evidence="3 4" key="2">
    <citation type="journal article" date="2011" name="Stand. Genomic Sci.">
        <title>Complete genome sequence of 'Enterobacter lignolyticus' SCF1.</title>
        <authorList>
            <person name="Deangelis K.M."/>
            <person name="D'Haeseleer P."/>
            <person name="Chivian D."/>
            <person name="Fortney J.L."/>
            <person name="Khudyakov J."/>
            <person name="Simmons B."/>
            <person name="Woo H."/>
            <person name="Arkin A.P."/>
            <person name="Davenport K.W."/>
            <person name="Goodwin L."/>
            <person name="Chen A."/>
            <person name="Ivanova N."/>
            <person name="Kyrpides N.C."/>
            <person name="Mavromatis K."/>
            <person name="Woyke T."/>
            <person name="Hazen T.C."/>
        </authorList>
    </citation>
    <scope>NUCLEOTIDE SEQUENCE [LARGE SCALE GENOMIC DNA]</scope>
    <source>
        <strain evidence="3 4">SCF1</strain>
    </source>
</reference>
<evidence type="ECO:0000313" key="4">
    <source>
        <dbReference type="Proteomes" id="UP000006872"/>
    </source>
</evidence>
<evidence type="ECO:0000256" key="1">
    <source>
        <dbReference type="ARBA" id="ARBA00009964"/>
    </source>
</evidence>
<dbReference type="GO" id="GO:0004803">
    <property type="term" value="F:transposase activity"/>
    <property type="evidence" value="ECO:0007669"/>
    <property type="project" value="InterPro"/>
</dbReference>
<dbReference type="Gene3D" id="1.10.10.10">
    <property type="entry name" value="Winged helix-like DNA-binding domain superfamily/Winged helix DNA-binding domain"/>
    <property type="match status" value="1"/>
</dbReference>
<dbReference type="GO" id="GO:0006313">
    <property type="term" value="P:DNA transposition"/>
    <property type="evidence" value="ECO:0007669"/>
    <property type="project" value="InterPro"/>
</dbReference>
<dbReference type="RefSeq" id="WP_013364604.1">
    <property type="nucleotide sequence ID" value="NC_014618.1"/>
</dbReference>
<protein>
    <submittedName>
        <fullName evidence="3">Transposase IS3/IS911 family protein</fullName>
    </submittedName>
</protein>
<dbReference type="AlphaFoldDB" id="E3G1P6"/>
<gene>
    <name evidence="3" type="ordered locus">Entcl_0574</name>
</gene>
<dbReference type="EMBL" id="CP002272">
    <property type="protein sequence ID" value="ADO46851.1"/>
    <property type="molecule type" value="Genomic_DNA"/>
</dbReference>
<comment type="similarity">
    <text evidence="1">Belongs to the transposase 8 family.</text>
</comment>
<dbReference type="InterPro" id="IPR036388">
    <property type="entry name" value="WH-like_DNA-bd_sf"/>
</dbReference>
<organism evidence="3 4">
    <name type="scientific">Enterobacter lignolyticus (strain SCF1)</name>
    <dbReference type="NCBI Taxonomy" id="701347"/>
    <lineage>
        <taxon>Bacteria</taxon>
        <taxon>Pseudomonadati</taxon>
        <taxon>Pseudomonadota</taxon>
        <taxon>Gammaproteobacteria</taxon>
        <taxon>Enterobacterales</taxon>
        <taxon>Enterobacteriaceae</taxon>
        <taxon>Pluralibacter</taxon>
    </lineage>
</organism>
<evidence type="ECO:0000313" key="3">
    <source>
        <dbReference type="EMBL" id="ADO46851.1"/>
    </source>
</evidence>
<reference evidence="4" key="1">
    <citation type="submission" date="2010-10" db="EMBL/GenBank/DDBJ databases">
        <title>Complete sequence of Enterobacter cloacae SCF1.</title>
        <authorList>
            <consortium name="US DOE Joint Genome Institute"/>
            <person name="Lucas S."/>
            <person name="Copeland A."/>
            <person name="Lapidus A."/>
            <person name="Cheng J.-F."/>
            <person name="Bruce D."/>
            <person name="Goodwin L."/>
            <person name="Pitluck S."/>
            <person name="Davenport K."/>
            <person name="Detter J.C."/>
            <person name="Han C."/>
            <person name="Tapia R."/>
            <person name="Land M."/>
            <person name="Hauser L."/>
            <person name="Chang Y.-J."/>
            <person name="Jeffries C."/>
            <person name="Kyrpides N."/>
            <person name="Ivanova N."/>
            <person name="Mikhailova N."/>
            <person name="DeAngelis K."/>
            <person name="Arkin A.P."/>
            <person name="Chivian D."/>
            <person name="Edwards B."/>
            <person name="Woo H."/>
            <person name="Hazen T.C."/>
            <person name="Woyke T."/>
        </authorList>
    </citation>
    <scope>NUCLEOTIDE SEQUENCE [LARGE SCALE GENOMIC DNA]</scope>
    <source>
        <strain evidence="4">SCF1</strain>
    </source>
</reference>
<proteinExistence type="inferred from homology"/>
<dbReference type="SUPFAM" id="SSF46689">
    <property type="entry name" value="Homeodomain-like"/>
    <property type="match status" value="1"/>
</dbReference>
<dbReference type="GO" id="GO:0003677">
    <property type="term" value="F:DNA binding"/>
    <property type="evidence" value="ECO:0007669"/>
    <property type="project" value="InterPro"/>
</dbReference>
<name>E3G1P6_ENTLS</name>
<dbReference type="InterPro" id="IPR009057">
    <property type="entry name" value="Homeodomain-like_sf"/>
</dbReference>